<evidence type="ECO:0000313" key="3">
    <source>
        <dbReference type="Proteomes" id="UP000031802"/>
    </source>
</evidence>
<evidence type="ECO:0000313" key="2">
    <source>
        <dbReference type="EMBL" id="KGE13568.1"/>
    </source>
</evidence>
<dbReference type="Pfam" id="PF02152">
    <property type="entry name" value="FolB"/>
    <property type="match status" value="1"/>
</dbReference>
<dbReference type="EMBL" id="JJMU01000048">
    <property type="protein sequence ID" value="KGE13568.1"/>
    <property type="molecule type" value="Genomic_DNA"/>
</dbReference>
<reference evidence="3" key="1">
    <citation type="submission" date="2014-04" db="EMBL/GenBank/DDBJ databases">
        <title>Whole-Genome optical mapping and complete genome sequence of Sphingobacterium deserti sp. nov., a new spaces isolated from desert in the west of China.</title>
        <authorList>
            <person name="Teng C."/>
            <person name="Zhou Z."/>
            <person name="Li X."/>
            <person name="Chen M."/>
            <person name="Lin M."/>
            <person name="Wang L."/>
            <person name="Su S."/>
            <person name="Zhang C."/>
            <person name="Zhang W."/>
        </authorList>
    </citation>
    <scope>NUCLEOTIDE SEQUENCE [LARGE SCALE GENOMIC DNA]</scope>
    <source>
        <strain evidence="3">ACCC05744</strain>
    </source>
</reference>
<name>A0A0B8T3E8_9SPHI</name>
<accession>A0A0B8T3E8</accession>
<dbReference type="SMART" id="SM00905">
    <property type="entry name" value="FolB"/>
    <property type="match status" value="1"/>
</dbReference>
<dbReference type="GO" id="GO:0006760">
    <property type="term" value="P:folic acid-containing compound metabolic process"/>
    <property type="evidence" value="ECO:0007669"/>
    <property type="project" value="InterPro"/>
</dbReference>
<dbReference type="eggNOG" id="COG1539">
    <property type="taxonomic scope" value="Bacteria"/>
</dbReference>
<dbReference type="GO" id="GO:0004150">
    <property type="term" value="F:dihydroneopterin aldolase activity"/>
    <property type="evidence" value="ECO:0007669"/>
    <property type="project" value="InterPro"/>
</dbReference>
<organism evidence="2 3">
    <name type="scientific">Sphingobacterium deserti</name>
    <dbReference type="NCBI Taxonomy" id="1229276"/>
    <lineage>
        <taxon>Bacteria</taxon>
        <taxon>Pseudomonadati</taxon>
        <taxon>Bacteroidota</taxon>
        <taxon>Sphingobacteriia</taxon>
        <taxon>Sphingobacteriales</taxon>
        <taxon>Sphingobacteriaceae</taxon>
        <taxon>Sphingobacterium</taxon>
    </lineage>
</organism>
<dbReference type="AlphaFoldDB" id="A0A0B8T3E8"/>
<protein>
    <submittedName>
        <fullName evidence="2">Dihydroneopterin aldolase</fullName>
    </submittedName>
</protein>
<dbReference type="STRING" id="1229276.DI53_2629"/>
<sequence>MPLFYYFCDMGFITQEVALTDVRFFSPIGYYEEERLLGNEFFVDFCVAFPYEDGDAEVLTHTLNYEELYNILRDVMKKDRKLLESAAKEILDISRSRYGFANKITISIRKTTPPFGRDHIHSRVSITYTAEAIGF</sequence>
<dbReference type="InterPro" id="IPR006157">
    <property type="entry name" value="FolB_dom"/>
</dbReference>
<dbReference type="InterPro" id="IPR043133">
    <property type="entry name" value="GTP-CH-I_C/QueF"/>
</dbReference>
<proteinExistence type="predicted"/>
<evidence type="ECO:0000259" key="1">
    <source>
        <dbReference type="SMART" id="SM00905"/>
    </source>
</evidence>
<dbReference type="SUPFAM" id="SSF55620">
    <property type="entry name" value="Tetrahydrobiopterin biosynthesis enzymes-like"/>
    <property type="match status" value="1"/>
</dbReference>
<dbReference type="Gene3D" id="3.30.1130.10">
    <property type="match status" value="1"/>
</dbReference>
<dbReference type="PATRIC" id="fig|1229276.3.peg.2701"/>
<gene>
    <name evidence="2" type="ORF">DI53_2629</name>
</gene>
<reference evidence="2 3" key="2">
    <citation type="journal article" date="2015" name="PLoS ONE">
        <title>Whole-Genome Optical Mapping and Finished Genome Sequence of Sphingobacterium deserti sp. nov., a New Species Isolated from the Western Desert of China.</title>
        <authorList>
            <person name="Teng C."/>
            <person name="Zhou Z."/>
            <person name="Molnar I."/>
            <person name="Li X."/>
            <person name="Tang R."/>
            <person name="Chen M."/>
            <person name="Wang L."/>
            <person name="Su S."/>
            <person name="Zhang W."/>
            <person name="Lin M."/>
        </authorList>
    </citation>
    <scope>NUCLEOTIDE SEQUENCE [LARGE SCALE GENOMIC DNA]</scope>
    <source>
        <strain evidence="3">ACCC05744</strain>
    </source>
</reference>
<comment type="caution">
    <text evidence="2">The sequence shown here is derived from an EMBL/GenBank/DDBJ whole genome shotgun (WGS) entry which is preliminary data.</text>
</comment>
<feature type="domain" description="Dihydroneopterin aldolase/epimerase" evidence="1">
    <location>
        <begin position="17"/>
        <end position="130"/>
    </location>
</feature>
<keyword evidence="3" id="KW-1185">Reference proteome</keyword>
<dbReference type="Proteomes" id="UP000031802">
    <property type="component" value="Unassembled WGS sequence"/>
</dbReference>